<name>A0A0S7XMU8_9BACT</name>
<dbReference type="InterPro" id="IPR027623">
    <property type="entry name" value="AmmeMemoSam_A"/>
</dbReference>
<dbReference type="Pfam" id="PF01871">
    <property type="entry name" value="AMMECR1"/>
    <property type="match status" value="1"/>
</dbReference>
<dbReference type="SUPFAM" id="SSF143447">
    <property type="entry name" value="AMMECR1-like"/>
    <property type="match status" value="1"/>
</dbReference>
<dbReference type="HAMAP" id="MF_00645">
    <property type="entry name" value="AMMECR1"/>
    <property type="match status" value="1"/>
</dbReference>
<dbReference type="InterPro" id="IPR002733">
    <property type="entry name" value="AMMECR1_domain"/>
</dbReference>
<gene>
    <name evidence="2" type="ORF">AMK68_03790</name>
</gene>
<comment type="caution">
    <text evidence="2">The sequence shown here is derived from an EMBL/GenBank/DDBJ whole genome shotgun (WGS) entry which is preliminary data.</text>
</comment>
<dbReference type="Proteomes" id="UP000052020">
    <property type="component" value="Unassembled WGS sequence"/>
</dbReference>
<dbReference type="PATRIC" id="fig|1704032.3.peg.588"/>
<dbReference type="AlphaFoldDB" id="A0A0S7XMU8"/>
<evidence type="ECO:0000313" key="3">
    <source>
        <dbReference type="Proteomes" id="UP000052020"/>
    </source>
</evidence>
<dbReference type="InterPro" id="IPR027485">
    <property type="entry name" value="AMMECR1_N"/>
</dbReference>
<dbReference type="InterPro" id="IPR023472">
    <property type="entry name" value="Uncharacterised_MJ0810"/>
</dbReference>
<protein>
    <recommendedName>
        <fullName evidence="1">AMMECR1 domain-containing protein</fullName>
    </recommendedName>
</protein>
<evidence type="ECO:0000313" key="2">
    <source>
        <dbReference type="EMBL" id="KPJ63507.1"/>
    </source>
</evidence>
<accession>A0A0S7XMU8</accession>
<evidence type="ECO:0000259" key="1">
    <source>
        <dbReference type="PROSITE" id="PS51112"/>
    </source>
</evidence>
<dbReference type="InterPro" id="IPR036071">
    <property type="entry name" value="AMMECR1_dom_sf"/>
</dbReference>
<sequence>MPLSDEHKHTLLGIARSCVQAAVAGEARPYDSADPTLCERRGAFVTLKTADGRLRGCIGYPEARYPLYESVARAAAAAATEDWRFPPVTPEELGDIRIEVSALSPIEPVSDLSSIEVGRHGLVAEMGDQRGLLLPQVPGEYGWNREQFLSHTCEKAGLSPNAWRKGAKMYAFTAEVFGEEEQQSPEAA</sequence>
<dbReference type="NCBIfam" id="TIGR00296">
    <property type="entry name" value="TIGR00296 family protein"/>
    <property type="match status" value="1"/>
</dbReference>
<dbReference type="EMBL" id="LIZY01000082">
    <property type="protein sequence ID" value="KPJ63507.1"/>
    <property type="molecule type" value="Genomic_DNA"/>
</dbReference>
<dbReference type="NCBIfam" id="TIGR04335">
    <property type="entry name" value="AmmeMemoSam_A"/>
    <property type="match status" value="1"/>
</dbReference>
<dbReference type="PANTHER" id="PTHR13016">
    <property type="entry name" value="AMMECR1 HOMOLOG"/>
    <property type="match status" value="1"/>
</dbReference>
<dbReference type="PROSITE" id="PS51112">
    <property type="entry name" value="AMMECR1"/>
    <property type="match status" value="1"/>
</dbReference>
<feature type="domain" description="AMMECR1" evidence="1">
    <location>
        <begin position="6"/>
        <end position="188"/>
    </location>
</feature>
<organism evidence="2 3">
    <name type="scientific">candidate division KD3-62 bacterium DG_56</name>
    <dbReference type="NCBI Taxonomy" id="1704032"/>
    <lineage>
        <taxon>Bacteria</taxon>
        <taxon>candidate division KD3-62</taxon>
    </lineage>
</organism>
<dbReference type="InterPro" id="IPR023473">
    <property type="entry name" value="AMMECR1"/>
</dbReference>
<dbReference type="Gene3D" id="3.30.1490.150">
    <property type="entry name" value="Hypothetical protein ph0010, domain 2"/>
    <property type="match status" value="1"/>
</dbReference>
<proteinExistence type="inferred from homology"/>
<reference evidence="2 3" key="1">
    <citation type="journal article" date="2015" name="Microbiome">
        <title>Genomic resolution of linkages in carbon, nitrogen, and sulfur cycling among widespread estuary sediment bacteria.</title>
        <authorList>
            <person name="Baker B.J."/>
            <person name="Lazar C.S."/>
            <person name="Teske A.P."/>
            <person name="Dick G.J."/>
        </authorList>
    </citation>
    <scope>NUCLEOTIDE SEQUENCE [LARGE SCALE GENOMIC DNA]</scope>
    <source>
        <strain evidence="2">DG_56</strain>
    </source>
</reference>
<dbReference type="Gene3D" id="3.30.700.20">
    <property type="entry name" value="Hypothetical protein ph0010, domain 1"/>
    <property type="match status" value="1"/>
</dbReference>
<dbReference type="PANTHER" id="PTHR13016:SF0">
    <property type="entry name" value="AMME SYNDROME CANDIDATE GENE 1 PROTEIN"/>
    <property type="match status" value="1"/>
</dbReference>